<dbReference type="GO" id="GO:0016020">
    <property type="term" value="C:membrane"/>
    <property type="evidence" value="ECO:0007669"/>
    <property type="project" value="InterPro"/>
</dbReference>
<dbReference type="RefSeq" id="WP_256136576.1">
    <property type="nucleotide sequence ID" value="NZ_JANGAB010000007.1"/>
</dbReference>
<evidence type="ECO:0000256" key="6">
    <source>
        <dbReference type="ARBA" id="ARBA00022989"/>
    </source>
</evidence>
<proteinExistence type="predicted"/>
<keyword evidence="3" id="KW-0645">Protease</keyword>
<evidence type="ECO:0000313" key="9">
    <source>
        <dbReference type="EMBL" id="MCQ4950287.1"/>
    </source>
</evidence>
<dbReference type="Pfam" id="PF04647">
    <property type="entry name" value="AgrB"/>
    <property type="match status" value="1"/>
</dbReference>
<evidence type="ECO:0000256" key="2">
    <source>
        <dbReference type="ARBA" id="ARBA00022654"/>
    </source>
</evidence>
<dbReference type="InterPro" id="IPR006741">
    <property type="entry name" value="AgrB"/>
</dbReference>
<dbReference type="GO" id="GO:0009372">
    <property type="term" value="P:quorum sensing"/>
    <property type="evidence" value="ECO:0007669"/>
    <property type="project" value="UniProtKB-KW"/>
</dbReference>
<protein>
    <submittedName>
        <fullName evidence="9">Accessory gene regulator B family protein</fullName>
    </submittedName>
</protein>
<name>A0AAW5KEG9_9FIRM</name>
<evidence type="ECO:0000256" key="7">
    <source>
        <dbReference type="ARBA" id="ARBA00023136"/>
    </source>
</evidence>
<sequence>MGWLEGAAQRVAGRVGSALSYPQERVEVLAYGFFGLFQTAFLLLAVGALGGLSGRLGEALTALVGGSLLRRLCGGAHAPSPFLCGAVSALSCWGMGLLSGWALPLSLPRPLWLAGAAALSLLSILAISLWAPVDHPNKRLRDARLRAAFRRRGVALASLLAALSLAGGFAGGGWRSCGGALCLAICWQAASLTPAAVRLAKRLAGAPAPAGKGGDMT</sequence>
<dbReference type="Proteomes" id="UP001205063">
    <property type="component" value="Unassembled WGS sequence"/>
</dbReference>
<evidence type="ECO:0000313" key="10">
    <source>
        <dbReference type="Proteomes" id="UP001205063"/>
    </source>
</evidence>
<dbReference type="GO" id="GO:0006508">
    <property type="term" value="P:proteolysis"/>
    <property type="evidence" value="ECO:0007669"/>
    <property type="project" value="UniProtKB-KW"/>
</dbReference>
<dbReference type="AlphaFoldDB" id="A0AAW5KEG9"/>
<gene>
    <name evidence="9" type="ORF">NE646_11495</name>
</gene>
<dbReference type="SMART" id="SM00793">
    <property type="entry name" value="AgrB"/>
    <property type="match status" value="1"/>
</dbReference>
<evidence type="ECO:0000256" key="8">
    <source>
        <dbReference type="SAM" id="Phobius"/>
    </source>
</evidence>
<feature type="transmembrane region" description="Helical" evidence="8">
    <location>
        <begin position="111"/>
        <end position="133"/>
    </location>
</feature>
<feature type="transmembrane region" description="Helical" evidence="8">
    <location>
        <begin position="154"/>
        <end position="172"/>
    </location>
</feature>
<keyword evidence="1" id="KW-1003">Cell membrane</keyword>
<feature type="transmembrane region" description="Helical" evidence="8">
    <location>
        <begin position="28"/>
        <end position="52"/>
    </location>
</feature>
<organism evidence="9 10">
    <name type="scientific">Bittarella massiliensis</name>
    <name type="common">ex Durand et al. 2017</name>
    <dbReference type="NCBI Taxonomy" id="1720313"/>
    <lineage>
        <taxon>Bacteria</taxon>
        <taxon>Bacillati</taxon>
        <taxon>Bacillota</taxon>
        <taxon>Clostridia</taxon>
        <taxon>Eubacteriales</taxon>
        <taxon>Oscillospiraceae</taxon>
        <taxon>Bittarella (ex Durand et al. 2017)</taxon>
    </lineage>
</organism>
<keyword evidence="6 8" id="KW-1133">Transmembrane helix</keyword>
<dbReference type="GO" id="GO:0008233">
    <property type="term" value="F:peptidase activity"/>
    <property type="evidence" value="ECO:0007669"/>
    <property type="project" value="UniProtKB-KW"/>
</dbReference>
<dbReference type="EMBL" id="JANGAB010000007">
    <property type="protein sequence ID" value="MCQ4950287.1"/>
    <property type="molecule type" value="Genomic_DNA"/>
</dbReference>
<evidence type="ECO:0000256" key="3">
    <source>
        <dbReference type="ARBA" id="ARBA00022670"/>
    </source>
</evidence>
<comment type="caution">
    <text evidence="9">The sequence shown here is derived from an EMBL/GenBank/DDBJ whole genome shotgun (WGS) entry which is preliminary data.</text>
</comment>
<evidence type="ECO:0000256" key="1">
    <source>
        <dbReference type="ARBA" id="ARBA00022475"/>
    </source>
</evidence>
<reference evidence="9" key="1">
    <citation type="submission" date="2022-06" db="EMBL/GenBank/DDBJ databases">
        <title>Isolation of gut microbiota from human fecal samples.</title>
        <authorList>
            <person name="Pamer E.G."/>
            <person name="Barat B."/>
            <person name="Waligurski E."/>
            <person name="Medina S."/>
            <person name="Paddock L."/>
            <person name="Mostad J."/>
        </authorList>
    </citation>
    <scope>NUCLEOTIDE SEQUENCE</scope>
    <source>
        <strain evidence="9">DFI.7.96</strain>
    </source>
</reference>
<keyword evidence="4 8" id="KW-0812">Transmembrane</keyword>
<evidence type="ECO:0000256" key="5">
    <source>
        <dbReference type="ARBA" id="ARBA00022801"/>
    </source>
</evidence>
<accession>A0AAW5KEG9</accession>
<evidence type="ECO:0000256" key="4">
    <source>
        <dbReference type="ARBA" id="ARBA00022692"/>
    </source>
</evidence>
<keyword evidence="5" id="KW-0378">Hydrolase</keyword>
<keyword evidence="7 8" id="KW-0472">Membrane</keyword>
<keyword evidence="2" id="KW-0673">Quorum sensing</keyword>